<proteinExistence type="predicted"/>
<comment type="caution">
    <text evidence="2">The sequence shown here is derived from an EMBL/GenBank/DDBJ whole genome shotgun (WGS) entry which is preliminary data.</text>
</comment>
<protein>
    <submittedName>
        <fullName evidence="2">Uncharacterized protein</fullName>
    </submittedName>
</protein>
<dbReference type="Proteomes" id="UP000807115">
    <property type="component" value="Chromosome 5"/>
</dbReference>
<evidence type="ECO:0000313" key="2">
    <source>
        <dbReference type="EMBL" id="KAG0529572.1"/>
    </source>
</evidence>
<reference evidence="2" key="1">
    <citation type="journal article" date="2019" name="BMC Genomics">
        <title>A new reference genome for Sorghum bicolor reveals high levels of sequence similarity between sweet and grain genotypes: implications for the genetics of sugar metabolism.</title>
        <authorList>
            <person name="Cooper E.A."/>
            <person name="Brenton Z.W."/>
            <person name="Flinn B.S."/>
            <person name="Jenkins J."/>
            <person name="Shu S."/>
            <person name="Flowers D."/>
            <person name="Luo F."/>
            <person name="Wang Y."/>
            <person name="Xia P."/>
            <person name="Barry K."/>
            <person name="Daum C."/>
            <person name="Lipzen A."/>
            <person name="Yoshinaga Y."/>
            <person name="Schmutz J."/>
            <person name="Saski C."/>
            <person name="Vermerris W."/>
            <person name="Kresovich S."/>
        </authorList>
    </citation>
    <scope>NUCLEOTIDE SEQUENCE</scope>
</reference>
<evidence type="ECO:0000313" key="3">
    <source>
        <dbReference type="Proteomes" id="UP000807115"/>
    </source>
</evidence>
<gene>
    <name evidence="2" type="ORF">BDA96_05G110000</name>
</gene>
<dbReference type="EMBL" id="CM027684">
    <property type="protein sequence ID" value="KAG0529572.1"/>
    <property type="molecule type" value="Genomic_DNA"/>
</dbReference>
<feature type="region of interest" description="Disordered" evidence="1">
    <location>
        <begin position="1"/>
        <end position="113"/>
    </location>
</feature>
<reference evidence="2" key="2">
    <citation type="submission" date="2020-10" db="EMBL/GenBank/DDBJ databases">
        <authorList>
            <person name="Cooper E.A."/>
            <person name="Brenton Z.W."/>
            <person name="Flinn B.S."/>
            <person name="Jenkins J."/>
            <person name="Shu S."/>
            <person name="Flowers D."/>
            <person name="Luo F."/>
            <person name="Wang Y."/>
            <person name="Xia P."/>
            <person name="Barry K."/>
            <person name="Daum C."/>
            <person name="Lipzen A."/>
            <person name="Yoshinaga Y."/>
            <person name="Schmutz J."/>
            <person name="Saski C."/>
            <person name="Vermerris W."/>
            <person name="Kresovich S."/>
        </authorList>
    </citation>
    <scope>NUCLEOTIDE SEQUENCE</scope>
</reference>
<organism evidence="2 3">
    <name type="scientific">Sorghum bicolor</name>
    <name type="common">Sorghum</name>
    <name type="synonym">Sorghum vulgare</name>
    <dbReference type="NCBI Taxonomy" id="4558"/>
    <lineage>
        <taxon>Eukaryota</taxon>
        <taxon>Viridiplantae</taxon>
        <taxon>Streptophyta</taxon>
        <taxon>Embryophyta</taxon>
        <taxon>Tracheophyta</taxon>
        <taxon>Spermatophyta</taxon>
        <taxon>Magnoliopsida</taxon>
        <taxon>Liliopsida</taxon>
        <taxon>Poales</taxon>
        <taxon>Poaceae</taxon>
        <taxon>PACMAD clade</taxon>
        <taxon>Panicoideae</taxon>
        <taxon>Andropogonodae</taxon>
        <taxon>Andropogoneae</taxon>
        <taxon>Sorghinae</taxon>
        <taxon>Sorghum</taxon>
    </lineage>
</organism>
<feature type="compositionally biased region" description="Pro residues" evidence="1">
    <location>
        <begin position="1"/>
        <end position="12"/>
    </location>
</feature>
<feature type="compositionally biased region" description="Low complexity" evidence="1">
    <location>
        <begin position="30"/>
        <end position="43"/>
    </location>
</feature>
<sequence length="113" mass="12154">MRTPAEPSPPRSPRTTSNYFPPAGTSPTFVSRTSLTPLTSLVTSRRRGDQEEAEQRANSGGGAATLRQRRRGAQAAWPPGLRRSSDPTADAAQRSGAQDFVAHFAGEENHQLP</sequence>
<evidence type="ECO:0000256" key="1">
    <source>
        <dbReference type="SAM" id="MobiDB-lite"/>
    </source>
</evidence>
<name>A0A921UF01_SORBI</name>
<dbReference type="AlphaFoldDB" id="A0A921UF01"/>
<accession>A0A921UF01</accession>
<feature type="compositionally biased region" description="Basic and acidic residues" evidence="1">
    <location>
        <begin position="46"/>
        <end position="55"/>
    </location>
</feature>